<feature type="chain" id="PRO_5046388543" evidence="3">
    <location>
        <begin position="24"/>
        <end position="553"/>
    </location>
</feature>
<keyword evidence="5" id="KW-1185">Reference proteome</keyword>
<feature type="region of interest" description="Disordered" evidence="2">
    <location>
        <begin position="28"/>
        <end position="63"/>
    </location>
</feature>
<accession>A0ABT1RUX5</accession>
<dbReference type="InterPro" id="IPR050490">
    <property type="entry name" value="Bact_solute-bd_prot1"/>
</dbReference>
<protein>
    <submittedName>
        <fullName evidence="4">Extracellular solute-binding protein</fullName>
    </submittedName>
</protein>
<evidence type="ECO:0000313" key="4">
    <source>
        <dbReference type="EMBL" id="MCQ4838458.1"/>
    </source>
</evidence>
<comment type="caution">
    <text evidence="4">The sequence shown here is derived from an EMBL/GenBank/DDBJ whole genome shotgun (WGS) entry which is preliminary data.</text>
</comment>
<gene>
    <name evidence="4" type="ORF">NE695_00845</name>
</gene>
<dbReference type="PROSITE" id="PS51257">
    <property type="entry name" value="PROKAR_LIPOPROTEIN"/>
    <property type="match status" value="1"/>
</dbReference>
<reference evidence="4 5" key="1">
    <citation type="submission" date="2022-06" db="EMBL/GenBank/DDBJ databases">
        <title>Isolation of gut microbiota from human fecal samples.</title>
        <authorList>
            <person name="Pamer E.G."/>
            <person name="Barat B."/>
            <person name="Waligurski E."/>
            <person name="Medina S."/>
            <person name="Paddock L."/>
            <person name="Mostad J."/>
        </authorList>
    </citation>
    <scope>NUCLEOTIDE SEQUENCE [LARGE SCALE GENOMIC DNA]</scope>
    <source>
        <strain evidence="4 5">DFI.9.73</strain>
    </source>
</reference>
<dbReference type="SUPFAM" id="SSF53850">
    <property type="entry name" value="Periplasmic binding protein-like II"/>
    <property type="match status" value="1"/>
</dbReference>
<dbReference type="EMBL" id="JANFZH010000001">
    <property type="protein sequence ID" value="MCQ4838458.1"/>
    <property type="molecule type" value="Genomic_DNA"/>
</dbReference>
<sequence length="553" mass="61909">MKNTLKKIVCSVLALALCVSAFAACGSGNNESSSSGKASTASTESKTETSGTTTNSGEKIDPTACEDTMDVTIAVMTGFTQSDSRVEKMLEEKYNVNIELVVLPGWTDGQSKINLLMAGDDTPNIMWWWGMDNDFLQWKNAGKLVDVSEYMNKYTNIRDYYNKMDPLTLFYATEDDGAVYRIPGDVSEPSCECLWIRQDWLDNLKLEVPTTIEELEEVMRAFTEDDPDGNGQKDTYGLGGDGYDPRSFIPWIYSYDYTHYNRWTVDADGNVGYGPAMPNTKNWLQDVSELYAKGYITPNITQDTDRDEEMANGGFGVTYSWCAYNNPDAQTMKSFYASNPDAKWVPIDQVKGENGNPQDDPATSAAWAYFGITNTATDPERLYAMYDDMCGLDNYIERRYGVEGEDYTIDENGLYNPIIAPESDENNTQNIGLNLFNNLFNRKDEGLISNTPETKALFEKSGANSRDRAAQLVEWRNPADLTLFTPIQADVEDEVNRYIWAVIGGQDSVDNWDTYISTLNSLGLEEAVAEAQEVYNAQAEKLQAYQDNKTNQG</sequence>
<proteinExistence type="predicted"/>
<evidence type="ECO:0000256" key="3">
    <source>
        <dbReference type="SAM" id="SignalP"/>
    </source>
</evidence>
<dbReference type="Gene3D" id="3.40.190.10">
    <property type="entry name" value="Periplasmic binding protein-like II"/>
    <property type="match status" value="2"/>
</dbReference>
<evidence type="ECO:0000313" key="5">
    <source>
        <dbReference type="Proteomes" id="UP001524473"/>
    </source>
</evidence>
<evidence type="ECO:0000256" key="1">
    <source>
        <dbReference type="ARBA" id="ARBA00022729"/>
    </source>
</evidence>
<dbReference type="RefSeq" id="WP_066863437.1">
    <property type="nucleotide sequence ID" value="NZ_CABKVV010000013.1"/>
</dbReference>
<dbReference type="GeneID" id="90532256"/>
<organism evidence="4 5">
    <name type="scientific">Neglectibacter timonensis</name>
    <dbReference type="NCBI Taxonomy" id="1776382"/>
    <lineage>
        <taxon>Bacteria</taxon>
        <taxon>Bacillati</taxon>
        <taxon>Bacillota</taxon>
        <taxon>Clostridia</taxon>
        <taxon>Eubacteriales</taxon>
        <taxon>Oscillospiraceae</taxon>
        <taxon>Neglectibacter</taxon>
    </lineage>
</organism>
<name>A0ABT1RUX5_9FIRM</name>
<evidence type="ECO:0000256" key="2">
    <source>
        <dbReference type="SAM" id="MobiDB-lite"/>
    </source>
</evidence>
<dbReference type="PANTHER" id="PTHR43649">
    <property type="entry name" value="ARABINOSE-BINDING PROTEIN-RELATED"/>
    <property type="match status" value="1"/>
</dbReference>
<dbReference type="Proteomes" id="UP001524473">
    <property type="component" value="Unassembled WGS sequence"/>
</dbReference>
<feature type="signal peptide" evidence="3">
    <location>
        <begin position="1"/>
        <end position="23"/>
    </location>
</feature>
<dbReference type="PANTHER" id="PTHR43649:SF33">
    <property type="entry name" value="POLYGALACTURONAN_RHAMNOGALACTURONAN-BINDING PROTEIN YTCQ"/>
    <property type="match status" value="1"/>
</dbReference>
<keyword evidence="1 3" id="KW-0732">Signal</keyword>
<feature type="compositionally biased region" description="Low complexity" evidence="2">
    <location>
        <begin position="28"/>
        <end position="57"/>
    </location>
</feature>